<evidence type="ECO:0000256" key="1">
    <source>
        <dbReference type="PROSITE-ProRule" id="PRU00285"/>
    </source>
</evidence>
<comment type="caution">
    <text evidence="4">The sequence shown here is derived from an EMBL/GenBank/DDBJ whole genome shotgun (WGS) entry which is preliminary data.</text>
</comment>
<proteinExistence type="inferred from homology"/>
<dbReference type="RefSeq" id="WP_147798571.1">
    <property type="nucleotide sequence ID" value="NZ_VPFL01000002.1"/>
</dbReference>
<evidence type="ECO:0000256" key="2">
    <source>
        <dbReference type="RuleBase" id="RU003616"/>
    </source>
</evidence>
<dbReference type="OrthoDB" id="5295564at2"/>
<evidence type="ECO:0000259" key="3">
    <source>
        <dbReference type="PROSITE" id="PS01031"/>
    </source>
</evidence>
<dbReference type="Proteomes" id="UP000321201">
    <property type="component" value="Unassembled WGS sequence"/>
</dbReference>
<name>A0A5C7EYG8_9PROT</name>
<reference evidence="4 5" key="1">
    <citation type="submission" date="2019-08" db="EMBL/GenBank/DDBJ databases">
        <title>Pelomicrobium methylotrophicum gen. nov., sp. nov. a moderately thermophilic, facultatively anaerobic, lithoautotrophic and methylotrophic bacterium isolated from a terrestrial mud volcano.</title>
        <authorList>
            <person name="Slobodkina G.B."/>
            <person name="Merkel A.Y."/>
            <person name="Slobodkin A.I."/>
        </authorList>
    </citation>
    <scope>NUCLEOTIDE SEQUENCE [LARGE SCALE GENOMIC DNA]</scope>
    <source>
        <strain evidence="4 5">SM250</strain>
    </source>
</reference>
<dbReference type="AlphaFoldDB" id="A0A5C7EYG8"/>
<comment type="similarity">
    <text evidence="1 2">Belongs to the small heat shock protein (HSP20) family.</text>
</comment>
<dbReference type="PROSITE" id="PS01031">
    <property type="entry name" value="SHSP"/>
    <property type="match status" value="1"/>
</dbReference>
<dbReference type="InParanoid" id="A0A5C7EYG8"/>
<organism evidence="4 5">
    <name type="scientific">Pelomicrobium methylotrophicum</name>
    <dbReference type="NCBI Taxonomy" id="2602750"/>
    <lineage>
        <taxon>Bacteria</taxon>
        <taxon>Pseudomonadati</taxon>
        <taxon>Pseudomonadota</taxon>
        <taxon>Hydrogenophilia</taxon>
        <taxon>Hydrogenophilia incertae sedis</taxon>
        <taxon>Pelomicrobium</taxon>
    </lineage>
</organism>
<protein>
    <submittedName>
        <fullName evidence="4">Hsp20/alpha crystallin family protein</fullName>
    </submittedName>
</protein>
<dbReference type="Pfam" id="PF00011">
    <property type="entry name" value="HSP20"/>
    <property type="match status" value="1"/>
</dbReference>
<dbReference type="PANTHER" id="PTHR11527">
    <property type="entry name" value="HEAT-SHOCK PROTEIN 20 FAMILY MEMBER"/>
    <property type="match status" value="1"/>
</dbReference>
<sequence>MLEQIKRVGKEIGETLGRAWENLAEGWRELLSRCGNALTPFSRSKESGTDEDLPVAYPRWGLLAGEVIERDQEIVVRIELPGLDKEDCTVQVEGNTLVVSGEKRFDRDTVGAHYHIMERAYGRFERSIPLPRNVDVEGAQASFKNGVLTVRLPKTGSASSKRIAIH</sequence>
<dbReference type="InterPro" id="IPR008978">
    <property type="entry name" value="HSP20-like_chaperone"/>
</dbReference>
<feature type="domain" description="SHSP" evidence="3">
    <location>
        <begin position="51"/>
        <end position="166"/>
    </location>
</feature>
<gene>
    <name evidence="4" type="ORF">FR698_02345</name>
</gene>
<dbReference type="Gene3D" id="2.60.40.790">
    <property type="match status" value="1"/>
</dbReference>
<dbReference type="EMBL" id="VPFL01000002">
    <property type="protein sequence ID" value="TXF13397.1"/>
    <property type="molecule type" value="Genomic_DNA"/>
</dbReference>
<accession>A0A5C7EYG8</accession>
<evidence type="ECO:0000313" key="4">
    <source>
        <dbReference type="EMBL" id="TXF13397.1"/>
    </source>
</evidence>
<dbReference type="InterPro" id="IPR002068">
    <property type="entry name" value="A-crystallin/Hsp20_dom"/>
</dbReference>
<dbReference type="SUPFAM" id="SSF49764">
    <property type="entry name" value="HSP20-like chaperones"/>
    <property type="match status" value="1"/>
</dbReference>
<keyword evidence="5" id="KW-1185">Reference proteome</keyword>
<dbReference type="InterPro" id="IPR031107">
    <property type="entry name" value="Small_HSP"/>
</dbReference>
<evidence type="ECO:0000313" key="5">
    <source>
        <dbReference type="Proteomes" id="UP000321201"/>
    </source>
</evidence>
<dbReference type="CDD" id="cd06464">
    <property type="entry name" value="ACD_sHsps-like"/>
    <property type="match status" value="1"/>
</dbReference>